<dbReference type="PROSITE" id="PS50893">
    <property type="entry name" value="ABC_TRANSPORTER_2"/>
    <property type="match status" value="1"/>
</dbReference>
<evidence type="ECO:0000256" key="2">
    <source>
        <dbReference type="ARBA" id="ARBA00022741"/>
    </source>
</evidence>
<keyword evidence="3 5" id="KW-0067">ATP-binding</keyword>
<dbReference type="RefSeq" id="WP_146920624.1">
    <property type="nucleotide sequence ID" value="NZ_CP042430.1"/>
</dbReference>
<dbReference type="GO" id="GO:0005886">
    <property type="term" value="C:plasma membrane"/>
    <property type="evidence" value="ECO:0007669"/>
    <property type="project" value="TreeGrafter"/>
</dbReference>
<dbReference type="GO" id="GO:0022857">
    <property type="term" value="F:transmembrane transporter activity"/>
    <property type="evidence" value="ECO:0007669"/>
    <property type="project" value="TreeGrafter"/>
</dbReference>
<dbReference type="InterPro" id="IPR027417">
    <property type="entry name" value="P-loop_NTPase"/>
</dbReference>
<dbReference type="Proteomes" id="UP000321805">
    <property type="component" value="Chromosome"/>
</dbReference>
<dbReference type="PANTHER" id="PTHR24220">
    <property type="entry name" value="IMPORT ATP-BINDING PROTEIN"/>
    <property type="match status" value="1"/>
</dbReference>
<dbReference type="InterPro" id="IPR017911">
    <property type="entry name" value="MacB-like_ATP-bd"/>
</dbReference>
<dbReference type="GO" id="GO:0016887">
    <property type="term" value="F:ATP hydrolysis activity"/>
    <property type="evidence" value="ECO:0007669"/>
    <property type="project" value="InterPro"/>
</dbReference>
<keyword evidence="6" id="KW-1185">Reference proteome</keyword>
<evidence type="ECO:0000313" key="6">
    <source>
        <dbReference type="Proteomes" id="UP000321805"/>
    </source>
</evidence>
<dbReference type="GO" id="GO:0005524">
    <property type="term" value="F:ATP binding"/>
    <property type="evidence" value="ECO:0007669"/>
    <property type="project" value="UniProtKB-KW"/>
</dbReference>
<keyword evidence="2" id="KW-0547">Nucleotide-binding</keyword>
<dbReference type="InterPro" id="IPR003593">
    <property type="entry name" value="AAA+_ATPase"/>
</dbReference>
<dbReference type="OrthoDB" id="9802264at2"/>
<dbReference type="AlphaFoldDB" id="A0A5B8U6N2"/>
<organism evidence="5 6">
    <name type="scientific">Baekduia soli</name>
    <dbReference type="NCBI Taxonomy" id="496014"/>
    <lineage>
        <taxon>Bacteria</taxon>
        <taxon>Bacillati</taxon>
        <taxon>Actinomycetota</taxon>
        <taxon>Thermoleophilia</taxon>
        <taxon>Solirubrobacterales</taxon>
        <taxon>Baekduiaceae</taxon>
        <taxon>Baekduia</taxon>
    </lineage>
</organism>
<evidence type="ECO:0000313" key="5">
    <source>
        <dbReference type="EMBL" id="QEC48744.1"/>
    </source>
</evidence>
<dbReference type="Pfam" id="PF00005">
    <property type="entry name" value="ABC_tran"/>
    <property type="match status" value="1"/>
</dbReference>
<evidence type="ECO:0000256" key="1">
    <source>
        <dbReference type="ARBA" id="ARBA00022448"/>
    </source>
</evidence>
<dbReference type="InterPro" id="IPR015854">
    <property type="entry name" value="ABC_transpr_LolD-like"/>
</dbReference>
<reference evidence="5 6" key="1">
    <citation type="journal article" date="2018" name="J. Microbiol.">
        <title>Baekduia soli gen. nov., sp. nov., a novel bacterium isolated from the soil of Baekdu Mountain and proposal of a novel family name, Baekduiaceae fam. nov.</title>
        <authorList>
            <person name="An D.S."/>
            <person name="Siddiqi M.Z."/>
            <person name="Kim K.H."/>
            <person name="Yu H.S."/>
            <person name="Im W.T."/>
        </authorList>
    </citation>
    <scope>NUCLEOTIDE SEQUENCE [LARGE SCALE GENOMIC DNA]</scope>
    <source>
        <strain evidence="5 6">BR7-21</strain>
    </source>
</reference>
<dbReference type="EMBL" id="CP042430">
    <property type="protein sequence ID" value="QEC48744.1"/>
    <property type="molecule type" value="Genomic_DNA"/>
</dbReference>
<feature type="domain" description="ABC transporter" evidence="4">
    <location>
        <begin position="8"/>
        <end position="225"/>
    </location>
</feature>
<accession>A0A5B8U6N2</accession>
<gene>
    <name evidence="5" type="ORF">FSW04_14965</name>
</gene>
<dbReference type="SMART" id="SM00382">
    <property type="entry name" value="AAA"/>
    <property type="match status" value="1"/>
</dbReference>
<protein>
    <submittedName>
        <fullName evidence="5">ABC transporter ATP-binding protein</fullName>
    </submittedName>
</protein>
<dbReference type="CDD" id="cd03255">
    <property type="entry name" value="ABC_MJ0796_LolCDE_FtsE"/>
    <property type="match status" value="1"/>
</dbReference>
<dbReference type="SUPFAM" id="SSF52540">
    <property type="entry name" value="P-loop containing nucleoside triphosphate hydrolases"/>
    <property type="match status" value="1"/>
</dbReference>
<dbReference type="Gene3D" id="3.40.50.300">
    <property type="entry name" value="P-loop containing nucleotide triphosphate hydrolases"/>
    <property type="match status" value="1"/>
</dbReference>
<dbReference type="KEGG" id="bsol:FSW04_14965"/>
<evidence type="ECO:0000256" key="3">
    <source>
        <dbReference type="ARBA" id="ARBA00022840"/>
    </source>
</evidence>
<dbReference type="InterPro" id="IPR003439">
    <property type="entry name" value="ABC_transporter-like_ATP-bd"/>
</dbReference>
<keyword evidence="1" id="KW-0813">Transport</keyword>
<proteinExistence type="predicted"/>
<name>A0A5B8U6N2_9ACTN</name>
<evidence type="ECO:0000259" key="4">
    <source>
        <dbReference type="PROSITE" id="PS50893"/>
    </source>
</evidence>
<sequence length="226" mass="24144">MSAGAEVVVVEGVRRSFGALVPVLQDVSFRLEPGELVLLRGPSGAGKSTVLNLVAGLDRPDGGEVLVDGVRVAGLGHPARFRREVVGFVFQLHHLLAELTAEENVEVPLIPAHLRRSQRRARARAALAEVGLGDRATHRPVELSGGERQLTAVARAIVGRPRLLLADEPTGSLDAIAGERVLGLIGRLSRDQGMTVLLVSHDPRAAGRVDRVLELRDGRIVAPEPR</sequence>